<dbReference type="InterPro" id="IPR036942">
    <property type="entry name" value="Beta-barrel_TonB_sf"/>
</dbReference>
<evidence type="ECO:0000313" key="16">
    <source>
        <dbReference type="EMBL" id="TCU99196.1"/>
    </source>
</evidence>
<evidence type="ECO:0000256" key="8">
    <source>
        <dbReference type="ARBA" id="ARBA00023077"/>
    </source>
</evidence>
<evidence type="ECO:0000256" key="4">
    <source>
        <dbReference type="ARBA" id="ARBA00022452"/>
    </source>
</evidence>
<evidence type="ECO:0000256" key="7">
    <source>
        <dbReference type="ARBA" id="ARBA00023004"/>
    </source>
</evidence>
<evidence type="ECO:0000256" key="14">
    <source>
        <dbReference type="SAM" id="SignalP"/>
    </source>
</evidence>
<dbReference type="EMBL" id="SMBX01000004">
    <property type="protein sequence ID" value="TCU99196.1"/>
    <property type="molecule type" value="Genomic_DNA"/>
</dbReference>
<keyword evidence="3 12" id="KW-0813">Transport</keyword>
<dbReference type="OrthoDB" id="6046653at2"/>
<feature type="signal peptide" evidence="14">
    <location>
        <begin position="1"/>
        <end position="34"/>
    </location>
</feature>
<protein>
    <submittedName>
        <fullName evidence="16">Hemoglobin/transferrin/lactoferrin receptor protein</fullName>
    </submittedName>
</protein>
<dbReference type="InterPro" id="IPR039426">
    <property type="entry name" value="TonB-dep_rcpt-like"/>
</dbReference>
<keyword evidence="6 12" id="KW-0812">Transmembrane</keyword>
<dbReference type="Pfam" id="PF07715">
    <property type="entry name" value="Plug"/>
    <property type="match status" value="1"/>
</dbReference>
<evidence type="ECO:0000256" key="1">
    <source>
        <dbReference type="ARBA" id="ARBA00004571"/>
    </source>
</evidence>
<dbReference type="InterPro" id="IPR012910">
    <property type="entry name" value="Plug_dom"/>
</dbReference>
<sequence length="1094" mass="123794">MTQRSSHRAATRHQTCRSALHISLTALAVLSALAAGMPGEVRAQEAATQITLPAQSLDDALIQLGRQTSLQFFYTPETVFGLQAPAVSGNMTPEQALQRLLQGTPVQYRLDGRNVTLTRAATTATTLSAVTVRGRTDDEIGHDNVYEKDISNLYVDRQYLERYRGISVGDVFAGMDGVYNGDNRNGAALFPNIRGLQGNGRIPITVDGTSQSIDVWMTMQGINNRNYVDPNLFRSIMVEKGPSMTRGLKNGIGGSVNIETINAGDIIQGDKNWGIELKLGTASNSVKSNMTDPHSLVGMDYRDIPGAQTSILYQNPGLSFNEPMARLRERSEVERFNFDDRKAFIAAGYKHEFFDVLAAYSYNSRGNYFAGTKGADKYMERGANDLTGDNKIAHTSIANLYGAVAKVFGPGMEVPYTSSRMESVLLKNNWYLPNNHTINLSFSRSKLDFAELPPNMADWTLWGVETGQEQGVVDQRSRLSYPFPNTLVDQDTYRLAWQWKPEHSQLIDLEASVWRTESRSDRYQNGDVTYQVNGNDIDRAYDQWSFLCYYYNMMCDSPPAKDPNVEGKIFIGTLQQTKSTRTGFDLSNRFQLSDNLALTAAGDFQYERQRDHIPVETHVTDSAGFNRFLGPVSGRRQEYGLGVNLDWQATDRLQLSAGVRYGSYWGFDDELDEKRRNQHPHWKSQGNAAYQRLSTYRIATEEELALYQNDRNAWIDYAKENNIESSIGSWSQPRQYQFDPSAPQYVIQHTHVPLIDSSKADRTQNPFYNGTYDLSETVDGYEKYIPTSGLNPEANFVKEPAADVWQRPVKRRHHAWSSQLVASYQLTDHARVYSRYASMVRFPSLYETASGDRGLSEGSASGIRPERNQAWEIGYVQDLSHLFEPLQVADVKVSYYHNTIRNFIDRNVQARAIQFDRKVMSGIEFQSRLDTGRFHAGLDVTYRLKQETCDKDYAVTLSPYYNRMPECMDGGFPRNLSFVSLQPKYSINVDLGVRLLNNALDIGTRLRYHSGAENKKLDRLLQGGVLEAYDGTIRPYYWDPVKLIDLYAEYRFNRNVSMRVTVENLTDRYYLDPLSKSPLPGPGRTIMADVGIRF</sequence>
<keyword evidence="17" id="KW-1185">Reference proteome</keyword>
<keyword evidence="8 13" id="KW-0798">TonB box</keyword>
<evidence type="ECO:0000256" key="10">
    <source>
        <dbReference type="ARBA" id="ARBA00023170"/>
    </source>
</evidence>
<dbReference type="GO" id="GO:0044718">
    <property type="term" value="P:siderophore transmembrane transport"/>
    <property type="evidence" value="ECO:0007669"/>
    <property type="project" value="TreeGrafter"/>
</dbReference>
<dbReference type="Gene3D" id="3.55.50.30">
    <property type="match status" value="1"/>
</dbReference>
<evidence type="ECO:0000256" key="9">
    <source>
        <dbReference type="ARBA" id="ARBA00023136"/>
    </source>
</evidence>
<dbReference type="PANTHER" id="PTHR30069">
    <property type="entry name" value="TONB-DEPENDENT OUTER MEMBRANE RECEPTOR"/>
    <property type="match status" value="1"/>
</dbReference>
<evidence type="ECO:0000256" key="13">
    <source>
        <dbReference type="RuleBase" id="RU003357"/>
    </source>
</evidence>
<feature type="chain" id="PRO_5020634618" evidence="14">
    <location>
        <begin position="35"/>
        <end position="1094"/>
    </location>
</feature>
<dbReference type="Proteomes" id="UP000294692">
    <property type="component" value="Unassembled WGS sequence"/>
</dbReference>
<dbReference type="SUPFAM" id="SSF56935">
    <property type="entry name" value="Porins"/>
    <property type="match status" value="1"/>
</dbReference>
<keyword evidence="4 12" id="KW-1134">Transmembrane beta strand</keyword>
<reference evidence="16 17" key="1">
    <citation type="submission" date="2019-03" db="EMBL/GenBank/DDBJ databases">
        <title>Genomic Encyclopedia of Type Strains, Phase IV (KMG-IV): sequencing the most valuable type-strain genomes for metagenomic binning, comparative biology and taxonomic classification.</title>
        <authorList>
            <person name="Goeker M."/>
        </authorList>
    </citation>
    <scope>NUCLEOTIDE SEQUENCE [LARGE SCALE GENOMIC DNA]</scope>
    <source>
        <strain evidence="16 17">DSM 100048</strain>
    </source>
</reference>
<dbReference type="PROSITE" id="PS52016">
    <property type="entry name" value="TONB_DEPENDENT_REC_3"/>
    <property type="match status" value="1"/>
</dbReference>
<evidence type="ECO:0000259" key="15">
    <source>
        <dbReference type="SMART" id="SM00965"/>
    </source>
</evidence>
<dbReference type="InterPro" id="IPR037066">
    <property type="entry name" value="Plug_dom_sf"/>
</dbReference>
<evidence type="ECO:0000313" key="17">
    <source>
        <dbReference type="Proteomes" id="UP000294692"/>
    </source>
</evidence>
<organism evidence="16 17">
    <name type="scientific">Paracandidimonas soli</name>
    <dbReference type="NCBI Taxonomy" id="1917182"/>
    <lineage>
        <taxon>Bacteria</taxon>
        <taxon>Pseudomonadati</taxon>
        <taxon>Pseudomonadota</taxon>
        <taxon>Betaproteobacteria</taxon>
        <taxon>Burkholderiales</taxon>
        <taxon>Alcaligenaceae</taxon>
        <taxon>Paracandidimonas</taxon>
    </lineage>
</organism>
<keyword evidence="11 12" id="KW-0998">Cell outer membrane</keyword>
<comment type="caution">
    <text evidence="16">The sequence shown here is derived from an EMBL/GenBank/DDBJ whole genome shotgun (WGS) entry which is preliminary data.</text>
</comment>
<dbReference type="SMART" id="SM00965">
    <property type="entry name" value="STN"/>
    <property type="match status" value="1"/>
</dbReference>
<keyword evidence="14" id="KW-0732">Signal</keyword>
<dbReference type="InterPro" id="IPR000531">
    <property type="entry name" value="Beta-barrel_TonB"/>
</dbReference>
<dbReference type="Gene3D" id="2.40.170.20">
    <property type="entry name" value="TonB-dependent receptor, beta-barrel domain"/>
    <property type="match status" value="1"/>
</dbReference>
<name>A0A4R3V307_9BURK</name>
<dbReference type="Gene3D" id="2.170.130.10">
    <property type="entry name" value="TonB-dependent receptor, plug domain"/>
    <property type="match status" value="1"/>
</dbReference>
<comment type="similarity">
    <text evidence="2 12 13">Belongs to the TonB-dependent receptor family.</text>
</comment>
<evidence type="ECO:0000256" key="6">
    <source>
        <dbReference type="ARBA" id="ARBA00022692"/>
    </source>
</evidence>
<dbReference type="AlphaFoldDB" id="A0A4R3V307"/>
<comment type="subcellular location">
    <subcellularLocation>
        <location evidence="1 12">Cell outer membrane</location>
        <topology evidence="1 12">Multi-pass membrane protein</topology>
    </subcellularLocation>
</comment>
<proteinExistence type="inferred from homology"/>
<evidence type="ECO:0000256" key="12">
    <source>
        <dbReference type="PROSITE-ProRule" id="PRU01360"/>
    </source>
</evidence>
<evidence type="ECO:0000256" key="2">
    <source>
        <dbReference type="ARBA" id="ARBA00009810"/>
    </source>
</evidence>
<dbReference type="GO" id="GO:0015344">
    <property type="term" value="F:siderophore uptake transmembrane transporter activity"/>
    <property type="evidence" value="ECO:0007669"/>
    <property type="project" value="TreeGrafter"/>
</dbReference>
<keyword evidence="7" id="KW-0408">Iron</keyword>
<evidence type="ECO:0000256" key="11">
    <source>
        <dbReference type="ARBA" id="ARBA00023237"/>
    </source>
</evidence>
<evidence type="ECO:0000256" key="3">
    <source>
        <dbReference type="ARBA" id="ARBA00022448"/>
    </source>
</evidence>
<keyword evidence="5" id="KW-0410">Iron transport</keyword>
<dbReference type="Pfam" id="PF07660">
    <property type="entry name" value="STN"/>
    <property type="match status" value="1"/>
</dbReference>
<keyword evidence="10 16" id="KW-0675">Receptor</keyword>
<keyword evidence="9 12" id="KW-0472">Membrane</keyword>
<gene>
    <name evidence="16" type="ORF">EV686_104297</name>
</gene>
<dbReference type="GO" id="GO:0009279">
    <property type="term" value="C:cell outer membrane"/>
    <property type="evidence" value="ECO:0007669"/>
    <property type="project" value="UniProtKB-SubCell"/>
</dbReference>
<evidence type="ECO:0000256" key="5">
    <source>
        <dbReference type="ARBA" id="ARBA00022496"/>
    </source>
</evidence>
<dbReference type="Pfam" id="PF00593">
    <property type="entry name" value="TonB_dep_Rec_b-barrel"/>
    <property type="match status" value="1"/>
</dbReference>
<keyword evidence="5" id="KW-0406">Ion transport</keyword>
<dbReference type="PANTHER" id="PTHR30069:SF41">
    <property type="entry name" value="HEME_HEMOPEXIN UTILIZATION PROTEIN C"/>
    <property type="match status" value="1"/>
</dbReference>
<dbReference type="InterPro" id="IPR011662">
    <property type="entry name" value="Secretin/TonB_short_N"/>
</dbReference>
<feature type="domain" description="Secretin/TonB short N-terminal" evidence="15">
    <location>
        <begin position="70"/>
        <end position="120"/>
    </location>
</feature>
<dbReference type="RefSeq" id="WP_132476815.1">
    <property type="nucleotide sequence ID" value="NZ_JBHRVM010000001.1"/>
</dbReference>
<accession>A0A4R3V307</accession>